<sequence length="52" mass="6149">MHDWLADTDLDVEMIMQVHDELIFEVAEKDLDAEKKKSSKSCKQQQNRRTTI</sequence>
<reference evidence="2 3" key="1">
    <citation type="journal article" date="2014" name="Genome Announc.">
        <title>Draft Genome Sequence of Marinomonas sp. Strain D104, a Polycyclic Aromatic Hydrocarbon-Degrading Bacterium from the Deep-Sea Sediment of the Arctic Ocean.</title>
        <authorList>
            <person name="Dong C."/>
            <person name="Bai X."/>
            <person name="Lai Q."/>
            <person name="Xie Y."/>
            <person name="Chen X."/>
            <person name="Shao Z."/>
        </authorList>
    </citation>
    <scope>NUCLEOTIDE SEQUENCE [LARGE SCALE GENOMIC DNA]</scope>
    <source>
        <strain evidence="2 3">D104</strain>
    </source>
</reference>
<dbReference type="PATRIC" id="fig|1208321.3.peg.1794"/>
<evidence type="ECO:0000256" key="1">
    <source>
        <dbReference type="SAM" id="MobiDB-lite"/>
    </source>
</evidence>
<dbReference type="AlphaFoldDB" id="W1RV48"/>
<dbReference type="eggNOG" id="COG0749">
    <property type="taxonomic scope" value="Bacteria"/>
</dbReference>
<feature type="region of interest" description="Disordered" evidence="1">
    <location>
        <begin position="32"/>
        <end position="52"/>
    </location>
</feature>
<dbReference type="STRING" id="1208321.D104_09015"/>
<name>W1RV48_9GAMM</name>
<keyword evidence="3" id="KW-1185">Reference proteome</keyword>
<dbReference type="InterPro" id="IPR043502">
    <property type="entry name" value="DNA/RNA_pol_sf"/>
</dbReference>
<organism evidence="2 3">
    <name type="scientific">Marinomonas profundimaris</name>
    <dbReference type="NCBI Taxonomy" id="1208321"/>
    <lineage>
        <taxon>Bacteria</taxon>
        <taxon>Pseudomonadati</taxon>
        <taxon>Pseudomonadota</taxon>
        <taxon>Gammaproteobacteria</taxon>
        <taxon>Oceanospirillales</taxon>
        <taxon>Oceanospirillaceae</taxon>
        <taxon>Marinomonas</taxon>
    </lineage>
</organism>
<dbReference type="Gene3D" id="3.30.70.370">
    <property type="match status" value="1"/>
</dbReference>
<evidence type="ECO:0000313" key="3">
    <source>
        <dbReference type="Proteomes" id="UP000018857"/>
    </source>
</evidence>
<evidence type="ECO:0000313" key="2">
    <source>
        <dbReference type="EMBL" id="ETI60857.1"/>
    </source>
</evidence>
<dbReference type="Proteomes" id="UP000018857">
    <property type="component" value="Unassembled WGS sequence"/>
</dbReference>
<dbReference type="EMBL" id="AYOZ01000012">
    <property type="protein sequence ID" value="ETI60857.1"/>
    <property type="molecule type" value="Genomic_DNA"/>
</dbReference>
<dbReference type="RefSeq" id="WP_024023941.1">
    <property type="nucleotide sequence ID" value="NZ_AYOZ01000012.1"/>
</dbReference>
<evidence type="ECO:0008006" key="4">
    <source>
        <dbReference type="Google" id="ProtNLM"/>
    </source>
</evidence>
<proteinExistence type="predicted"/>
<gene>
    <name evidence="2" type="ORF">D104_09015</name>
</gene>
<comment type="caution">
    <text evidence="2">The sequence shown here is derived from an EMBL/GenBank/DDBJ whole genome shotgun (WGS) entry which is preliminary data.</text>
</comment>
<dbReference type="SUPFAM" id="SSF56672">
    <property type="entry name" value="DNA/RNA polymerases"/>
    <property type="match status" value="1"/>
</dbReference>
<protein>
    <recommendedName>
        <fullName evidence="4">DNA-directed DNA polymerase family A palm domain-containing protein</fullName>
    </recommendedName>
</protein>
<accession>W1RV48</accession>